<organism evidence="5 6">
    <name type="scientific">Perkinsus olseni</name>
    <name type="common">Perkinsus atlanticus</name>
    <dbReference type="NCBI Taxonomy" id="32597"/>
    <lineage>
        <taxon>Eukaryota</taxon>
        <taxon>Sar</taxon>
        <taxon>Alveolata</taxon>
        <taxon>Perkinsozoa</taxon>
        <taxon>Perkinsea</taxon>
        <taxon>Perkinsida</taxon>
        <taxon>Perkinsidae</taxon>
        <taxon>Perkinsus</taxon>
    </lineage>
</organism>
<dbReference type="InterPro" id="IPR018247">
    <property type="entry name" value="EF_Hand_1_Ca_BS"/>
</dbReference>
<keyword evidence="1" id="KW-0106">Calcium</keyword>
<evidence type="ECO:0000256" key="1">
    <source>
        <dbReference type="ARBA" id="ARBA00022837"/>
    </source>
</evidence>
<evidence type="ECO:0000256" key="2">
    <source>
        <dbReference type="SAM" id="Coils"/>
    </source>
</evidence>
<feature type="region of interest" description="Disordered" evidence="3">
    <location>
        <begin position="1"/>
        <end position="27"/>
    </location>
</feature>
<gene>
    <name evidence="5" type="ORF">FOZ62_026549</name>
</gene>
<evidence type="ECO:0000313" key="6">
    <source>
        <dbReference type="Proteomes" id="UP000574390"/>
    </source>
</evidence>
<feature type="coiled-coil region" evidence="2">
    <location>
        <begin position="259"/>
        <end position="286"/>
    </location>
</feature>
<dbReference type="InterPro" id="IPR011992">
    <property type="entry name" value="EF-hand-dom_pair"/>
</dbReference>
<accession>A0A7J6TWY0</accession>
<dbReference type="PROSITE" id="PS50222">
    <property type="entry name" value="EF_HAND_2"/>
    <property type="match status" value="1"/>
</dbReference>
<name>A0A7J6TWY0_PEROL</name>
<evidence type="ECO:0000313" key="5">
    <source>
        <dbReference type="EMBL" id="KAF4749030.1"/>
    </source>
</evidence>
<dbReference type="AlphaFoldDB" id="A0A7J6TWY0"/>
<dbReference type="EMBL" id="JABANM010004587">
    <property type="protein sequence ID" value="KAF4749030.1"/>
    <property type="molecule type" value="Genomic_DNA"/>
</dbReference>
<sequence>MNNGDHLDTPPDNGAVGKPGVPQGYASKPVLKHAGTIKRTMSLEELFKAYDEDDSGCLDIKELGHLLRSIGYSLPQRCIEEHVLPQVTTGEGSNAVRVEQLSRVIELVKEVSKRRDAPLDGLTDGSEQEEDLSSAARQLYRAIKEVSISLNGEKSLWGRPIEELVDERIATWDSRTCRGTRKAPAPKQREIAHGRAKLYALAKYTLEMIGREIDMGQAMYNSLRGDLNQSHSTFKRAANRGRQIFEGFAQENFALVSVRDTQEAEVQSLEKVYRDTKARQEAEQAEYHQEKKRHERFIERCAERKRASEARGDLLAETAVELVEERNLRVAEYSELVRDREVQLQLDRILQLEESKRQILLGLLEDVKKFIDDSLSVCLDSRNSVQAKIHLLQSKIEDLISHERQETPSMP</sequence>
<evidence type="ECO:0000256" key="3">
    <source>
        <dbReference type="SAM" id="MobiDB-lite"/>
    </source>
</evidence>
<dbReference type="PROSITE" id="PS00018">
    <property type="entry name" value="EF_HAND_1"/>
    <property type="match status" value="1"/>
</dbReference>
<evidence type="ECO:0000259" key="4">
    <source>
        <dbReference type="PROSITE" id="PS50222"/>
    </source>
</evidence>
<dbReference type="GO" id="GO:0005509">
    <property type="term" value="F:calcium ion binding"/>
    <property type="evidence" value="ECO:0007669"/>
    <property type="project" value="InterPro"/>
</dbReference>
<dbReference type="SUPFAM" id="SSF47473">
    <property type="entry name" value="EF-hand"/>
    <property type="match status" value="1"/>
</dbReference>
<dbReference type="Proteomes" id="UP000574390">
    <property type="component" value="Unassembled WGS sequence"/>
</dbReference>
<reference evidence="5 6" key="1">
    <citation type="submission" date="2020-04" db="EMBL/GenBank/DDBJ databases">
        <title>Perkinsus olseni comparative genomics.</title>
        <authorList>
            <person name="Bogema D.R."/>
        </authorList>
    </citation>
    <scope>NUCLEOTIDE SEQUENCE [LARGE SCALE GENOMIC DNA]</scope>
    <source>
        <strain evidence="5">ATCC PRA-205</strain>
    </source>
</reference>
<feature type="domain" description="EF-hand" evidence="4">
    <location>
        <begin position="38"/>
        <end position="73"/>
    </location>
</feature>
<protein>
    <recommendedName>
        <fullName evidence="4">EF-hand domain-containing protein</fullName>
    </recommendedName>
</protein>
<proteinExistence type="predicted"/>
<dbReference type="Gene3D" id="1.10.238.10">
    <property type="entry name" value="EF-hand"/>
    <property type="match status" value="1"/>
</dbReference>
<dbReference type="InterPro" id="IPR002048">
    <property type="entry name" value="EF_hand_dom"/>
</dbReference>
<comment type="caution">
    <text evidence="5">The sequence shown here is derived from an EMBL/GenBank/DDBJ whole genome shotgun (WGS) entry which is preliminary data.</text>
</comment>
<dbReference type="Pfam" id="PF13405">
    <property type="entry name" value="EF-hand_6"/>
    <property type="match status" value="1"/>
</dbReference>
<keyword evidence="2" id="KW-0175">Coiled coil</keyword>